<dbReference type="AlphaFoldDB" id="A0AA39L4L3"/>
<feature type="domain" description="DUF3835" evidence="3">
    <location>
        <begin position="526"/>
        <end position="601"/>
    </location>
</feature>
<evidence type="ECO:0000256" key="2">
    <source>
        <dbReference type="SAM" id="MobiDB-lite"/>
    </source>
</evidence>
<dbReference type="InterPro" id="IPR052255">
    <property type="entry name" value="RNA_pol_II_subunit5-mediator"/>
</dbReference>
<feature type="compositionally biased region" description="Basic residues" evidence="2">
    <location>
        <begin position="595"/>
        <end position="604"/>
    </location>
</feature>
<dbReference type="GO" id="GO:0019212">
    <property type="term" value="F:phosphatase inhibitor activity"/>
    <property type="evidence" value="ECO:0007669"/>
    <property type="project" value="TreeGrafter"/>
</dbReference>
<reference evidence="4" key="1">
    <citation type="submission" date="2022-10" db="EMBL/GenBank/DDBJ databases">
        <title>Determination and structural analysis of whole genome sequence of Sarocladium strictum F4-1.</title>
        <authorList>
            <person name="Hu L."/>
            <person name="Jiang Y."/>
        </authorList>
    </citation>
    <scope>NUCLEOTIDE SEQUENCE</scope>
    <source>
        <strain evidence="4">F4-1</strain>
    </source>
</reference>
<feature type="compositionally biased region" description="Basic and acidic residues" evidence="2">
    <location>
        <begin position="366"/>
        <end position="376"/>
    </location>
</feature>
<gene>
    <name evidence="4" type="ORF">NLU13_8047</name>
</gene>
<feature type="region of interest" description="Disordered" evidence="2">
    <location>
        <begin position="310"/>
        <end position="338"/>
    </location>
</feature>
<comment type="caution">
    <text evidence="4">The sequence shown here is derived from an EMBL/GenBank/DDBJ whole genome shotgun (WGS) entry which is preliminary data.</text>
</comment>
<feature type="coiled-coil region" evidence="1">
    <location>
        <begin position="94"/>
        <end position="121"/>
    </location>
</feature>
<organism evidence="4 5">
    <name type="scientific">Sarocladium strictum</name>
    <name type="common">Black bundle disease fungus</name>
    <name type="synonym">Acremonium strictum</name>
    <dbReference type="NCBI Taxonomy" id="5046"/>
    <lineage>
        <taxon>Eukaryota</taxon>
        <taxon>Fungi</taxon>
        <taxon>Dikarya</taxon>
        <taxon>Ascomycota</taxon>
        <taxon>Pezizomycotina</taxon>
        <taxon>Sordariomycetes</taxon>
        <taxon>Hypocreomycetidae</taxon>
        <taxon>Hypocreales</taxon>
        <taxon>Sarocladiaceae</taxon>
        <taxon>Sarocladium</taxon>
    </lineage>
</organism>
<feature type="region of interest" description="Disordered" evidence="2">
    <location>
        <begin position="581"/>
        <end position="604"/>
    </location>
</feature>
<dbReference type="Pfam" id="PF12927">
    <property type="entry name" value="DUF3835"/>
    <property type="match status" value="1"/>
</dbReference>
<evidence type="ECO:0000256" key="1">
    <source>
        <dbReference type="SAM" id="Coils"/>
    </source>
</evidence>
<evidence type="ECO:0000313" key="5">
    <source>
        <dbReference type="Proteomes" id="UP001175261"/>
    </source>
</evidence>
<feature type="compositionally biased region" description="Acidic residues" evidence="2">
    <location>
        <begin position="310"/>
        <end position="334"/>
    </location>
</feature>
<evidence type="ECO:0000259" key="3">
    <source>
        <dbReference type="Pfam" id="PF12927"/>
    </source>
</evidence>
<keyword evidence="1" id="KW-0175">Coiled coil</keyword>
<feature type="region of interest" description="Disordered" evidence="2">
    <location>
        <begin position="173"/>
        <end position="255"/>
    </location>
</feature>
<keyword evidence="5" id="KW-1185">Reference proteome</keyword>
<feature type="compositionally biased region" description="Basic and acidic residues" evidence="2">
    <location>
        <begin position="238"/>
        <end position="247"/>
    </location>
</feature>
<dbReference type="PANTHER" id="PTHR15111:SF0">
    <property type="entry name" value="UNCONVENTIONAL PREFOLDIN RPB5 INTERACTOR 1"/>
    <property type="match status" value="1"/>
</dbReference>
<proteinExistence type="predicted"/>
<dbReference type="GO" id="GO:0003714">
    <property type="term" value="F:transcription corepressor activity"/>
    <property type="evidence" value="ECO:0007669"/>
    <property type="project" value="TreeGrafter"/>
</dbReference>
<dbReference type="Proteomes" id="UP001175261">
    <property type="component" value="Unassembled WGS sequence"/>
</dbReference>
<accession>A0AA39L4L3</accession>
<feature type="compositionally biased region" description="Low complexity" evidence="2">
    <location>
        <begin position="183"/>
        <end position="202"/>
    </location>
</feature>
<dbReference type="PANTHER" id="PTHR15111">
    <property type="entry name" value="RNA POLYMERASE II SUBUNIT 5-MEDIATING PROTEIN NNX3"/>
    <property type="match status" value="1"/>
</dbReference>
<dbReference type="Pfam" id="PF13758">
    <property type="entry name" value="Prefoldin_3"/>
    <property type="match status" value="1"/>
</dbReference>
<sequence>MDQHLSDIESQRLELEDNIAKLRKALQHWQTWDIEYEALKEEVDEAADYDGDELARIQHDFDGELLTGKEIDEIFGRQKLRSKTQIVDVLDRRIDYVGDNIRTLQKQLDAAEEKLADATGEVYLGSSVKDSELTEIVEELDDEDNVTSYQLKTPGQALPHVQDALKKAGVKDVPDFPKAETKPAPTSPSTSASRSASASASAGPRVIDVSEDPKLEEAINTKAAQEGPSAKKNVAFAEDTKAGDDRPPPTSRNARRVEQIMRTAKEQEDQMDQNPIIPEDESPEDAAMRQAMLNYSMREVGAIVAEMELEEIGSDEDDYEFEYSDLEEEEEEGSDVYARYKGPVITAEYQERMLELEKKLGVRSRFTEAAERRAAEASDSDDEDGPGGEGIGRIKISADPTVPSAAKAAPTKSIIKTRVDGTADQTKGVRFAQALDIANEKDTTPPTPVSKEKPDIVEPMRDVIVERSGPSKPVEAQPARKPSRFKQNRAQGSTIPPGPFDVSPSLIERNAQEHPSAPTGPSGTTIAETLVERETRTRPVPPDEFDDAMIHDEVADEYQRMRKRFIQRDGGFLREDEAAIEPLQESHGGPERVSRFKAARLSRH</sequence>
<dbReference type="GO" id="GO:0000122">
    <property type="term" value="P:negative regulation of transcription by RNA polymerase II"/>
    <property type="evidence" value="ECO:0007669"/>
    <property type="project" value="TreeGrafter"/>
</dbReference>
<name>A0AA39L4L3_SARSR</name>
<dbReference type="InterPro" id="IPR039553">
    <property type="entry name" value="Prefoldin-like"/>
</dbReference>
<protein>
    <recommendedName>
        <fullName evidence="3">DUF3835 domain-containing protein</fullName>
    </recommendedName>
</protein>
<dbReference type="InterPro" id="IPR024325">
    <property type="entry name" value="DUF3835"/>
</dbReference>
<feature type="region of interest" description="Disordered" evidence="2">
    <location>
        <begin position="366"/>
        <end position="526"/>
    </location>
</feature>
<dbReference type="EMBL" id="JAPDFR010000008">
    <property type="protein sequence ID" value="KAK0383958.1"/>
    <property type="molecule type" value="Genomic_DNA"/>
</dbReference>
<feature type="compositionally biased region" description="Basic and acidic residues" evidence="2">
    <location>
        <begin position="450"/>
        <end position="465"/>
    </location>
</feature>
<dbReference type="GO" id="GO:0003682">
    <property type="term" value="F:chromatin binding"/>
    <property type="evidence" value="ECO:0007669"/>
    <property type="project" value="TreeGrafter"/>
</dbReference>
<evidence type="ECO:0000313" key="4">
    <source>
        <dbReference type="EMBL" id="KAK0383958.1"/>
    </source>
</evidence>